<protein>
    <submittedName>
        <fullName evidence="1">Uncharacterized protein</fullName>
    </submittedName>
</protein>
<sequence length="64" mass="7552">MIKEYNKVNQLIFQVNKIVILAKQRRLKNVIGTVIHLEKKSDEYRSGKMISFLMRAGQPLDHRI</sequence>
<organism evidence="1 2">
    <name type="scientific">Bacillus gobiensis</name>
    <dbReference type="NCBI Taxonomy" id="1441095"/>
    <lineage>
        <taxon>Bacteria</taxon>
        <taxon>Bacillati</taxon>
        <taxon>Bacillota</taxon>
        <taxon>Bacilli</taxon>
        <taxon>Bacillales</taxon>
        <taxon>Bacillaceae</taxon>
        <taxon>Bacillus</taxon>
    </lineage>
</organism>
<evidence type="ECO:0000313" key="2">
    <source>
        <dbReference type="Proteomes" id="UP000067625"/>
    </source>
</evidence>
<reference evidence="2" key="1">
    <citation type="submission" date="2015-08" db="EMBL/GenBank/DDBJ databases">
        <title>Genome sequencing project for genomic taxonomy and phylogenomics of Bacillus-like bacteria.</title>
        <authorList>
            <person name="Liu B."/>
            <person name="Wang J."/>
            <person name="Zhu Y."/>
            <person name="Liu G."/>
            <person name="Chen Q."/>
            <person name="Chen Z."/>
            <person name="Lan J."/>
            <person name="Che J."/>
            <person name="Ge C."/>
            <person name="Shi H."/>
            <person name="Pan Z."/>
            <person name="Liu X."/>
        </authorList>
    </citation>
    <scope>NUCLEOTIDE SEQUENCE [LARGE SCALE GENOMIC DNA]</scope>
    <source>
        <strain evidence="2">FJAT-4402</strain>
    </source>
</reference>
<evidence type="ECO:0000313" key="1">
    <source>
        <dbReference type="EMBL" id="ALC80358.1"/>
    </source>
</evidence>
<proteinExistence type="predicted"/>
<accession>A0A0M4G689</accession>
<reference evidence="1 2" key="2">
    <citation type="journal article" date="2016" name="Int. J. Syst. Evol. Microbiol.">
        <title>Bacillus gobiensis sp. nov., isolated from a soil sample.</title>
        <authorList>
            <person name="Liu B."/>
            <person name="Liu G.H."/>
            <person name="Cetin S."/>
            <person name="Schumann P."/>
            <person name="Pan Z.Z."/>
            <person name="Chen Q.Q."/>
        </authorList>
    </citation>
    <scope>NUCLEOTIDE SEQUENCE [LARGE SCALE GENOMIC DNA]</scope>
    <source>
        <strain evidence="1 2">FJAT-4402</strain>
    </source>
</reference>
<gene>
    <name evidence="1" type="ORF">AM592_01130</name>
</gene>
<name>A0A0M4G689_9BACI</name>
<keyword evidence="2" id="KW-1185">Reference proteome</keyword>
<dbReference type="EMBL" id="CP012600">
    <property type="protein sequence ID" value="ALC80358.1"/>
    <property type="molecule type" value="Genomic_DNA"/>
</dbReference>
<dbReference type="PATRIC" id="fig|1441095.3.peg.252"/>
<dbReference type="Proteomes" id="UP000067625">
    <property type="component" value="Chromosome"/>
</dbReference>
<dbReference type="STRING" id="1441095.AM592_01130"/>
<dbReference type="AlphaFoldDB" id="A0A0M4G689"/>